<evidence type="ECO:0000313" key="3">
    <source>
        <dbReference type="EMBL" id="VTU07854.1"/>
    </source>
</evidence>
<evidence type="ECO:0000259" key="2">
    <source>
        <dbReference type="Pfam" id="PF10675"/>
    </source>
</evidence>
<dbReference type="RefSeq" id="WP_135709988.1">
    <property type="nucleotide sequence ID" value="NZ_CABFKI010000006.1"/>
</dbReference>
<feature type="domain" description="DUF2489" evidence="2">
    <location>
        <begin position="14"/>
        <end position="138"/>
    </location>
</feature>
<dbReference type="InterPro" id="IPR019617">
    <property type="entry name" value="DUF2489"/>
</dbReference>
<keyword evidence="4" id="KW-1185">Reference proteome</keyword>
<protein>
    <submittedName>
        <fullName evidence="3">Coproporphyrinogen III oxidase</fullName>
    </submittedName>
</protein>
<dbReference type="EMBL" id="CABFKI010000006">
    <property type="protein sequence ID" value="VTU07854.1"/>
    <property type="molecule type" value="Genomic_DNA"/>
</dbReference>
<feature type="transmembrane region" description="Helical" evidence="1">
    <location>
        <begin position="6"/>
        <end position="26"/>
    </location>
</feature>
<evidence type="ECO:0000256" key="1">
    <source>
        <dbReference type="SAM" id="Phobius"/>
    </source>
</evidence>
<keyword evidence="1" id="KW-1133">Transmembrane helix</keyword>
<keyword evidence="1" id="KW-0812">Transmembrane</keyword>
<name>A0ABY6TJS1_9PAST</name>
<evidence type="ECO:0000313" key="4">
    <source>
        <dbReference type="Proteomes" id="UP000308167"/>
    </source>
</evidence>
<sequence>MWTTILLIFGIAIIMAMGAYSLYLFAQLRKQKQLFEQAKQARITRIKESIEIIARAMQSNECNHSEGVIRLRMLLEPLGQKRLQDYPAMWALYEVVQDMPTHDERKALKKNERMKLDLARESKEVELEEKIKEEVLQLLKEIA</sequence>
<accession>A0ABY6TJS1</accession>
<dbReference type="Proteomes" id="UP000308167">
    <property type="component" value="Unassembled WGS sequence"/>
</dbReference>
<gene>
    <name evidence="3" type="ORF">SAMEA1410922_01194</name>
</gene>
<dbReference type="Pfam" id="PF10675">
    <property type="entry name" value="DUF2489"/>
    <property type="match status" value="1"/>
</dbReference>
<comment type="caution">
    <text evidence="3">The sequence shown here is derived from an EMBL/GenBank/DDBJ whole genome shotgun (WGS) entry which is preliminary data.</text>
</comment>
<reference evidence="3 4" key="1">
    <citation type="submission" date="2019-05" db="EMBL/GenBank/DDBJ databases">
        <authorList>
            <consortium name="Pathogen Informatics"/>
        </authorList>
    </citation>
    <scope>NUCLEOTIDE SEQUENCE [LARGE SCALE GENOMIC DNA]</scope>
    <source>
        <strain evidence="3 4">NM319</strain>
    </source>
</reference>
<organism evidence="3 4">
    <name type="scientific">Actinobacillus porcinus</name>
    <dbReference type="NCBI Taxonomy" id="51048"/>
    <lineage>
        <taxon>Bacteria</taxon>
        <taxon>Pseudomonadati</taxon>
        <taxon>Pseudomonadota</taxon>
        <taxon>Gammaproteobacteria</taxon>
        <taxon>Pasteurellales</taxon>
        <taxon>Pasteurellaceae</taxon>
        <taxon>Actinobacillus</taxon>
    </lineage>
</organism>
<proteinExistence type="predicted"/>
<dbReference type="GeneID" id="86155589"/>
<keyword evidence="1" id="KW-0472">Membrane</keyword>